<feature type="domain" description="NADH:flavin oxidoreductase/NADH oxidase N-terminal" evidence="7">
    <location>
        <begin position="23"/>
        <end position="353"/>
    </location>
</feature>
<dbReference type="GO" id="GO:0016629">
    <property type="term" value="F:12-oxophytodienoate reductase activity"/>
    <property type="evidence" value="ECO:0007669"/>
    <property type="project" value="TreeGrafter"/>
</dbReference>
<dbReference type="InterPro" id="IPR013785">
    <property type="entry name" value="Aldolase_TIM"/>
</dbReference>
<sequence length="382" mass="43009">MEDRGEEDREYVGNNKLTNTKLDLFSPCKVGRFKLSHRVVLAPLTRCRALNGIPNEALVKYYTQRSTPGGLLITEATFISETAMGFPHCPGIYTHQQVEAWKKVVDSVHAKGSIIFCQLWHVGRASHQGYQPNSVPPISSSNRPISTQWRIPMPDGSFAEYPQPRALTTTEIPGVVEDYRRAALNAIRAEIHAGHGYLIDQFLKDSINDRTDEYGGSLENRCRFLMQVVRAVAGAVGAEQVAVRISPIFDYLDSSDSDPMALGIDIVDRLNKLQAKYVVKETVSKTNEEKEIESQMMLKLREAYEGIFMSTGGYTKETGMEAVAKGEVDLVAYGRFFIANPDLVQRFKVDTPLNQYDRATFYTHDPIVGYTDYPFLDEERNF</sequence>
<evidence type="ECO:0000256" key="4">
    <source>
        <dbReference type="ARBA" id="ARBA00022643"/>
    </source>
</evidence>
<protein>
    <recommendedName>
        <fullName evidence="7">NADH:flavin oxidoreductase/NADH oxidase N-terminal domain-containing protein</fullName>
    </recommendedName>
</protein>
<evidence type="ECO:0000256" key="6">
    <source>
        <dbReference type="ARBA" id="ARBA00023002"/>
    </source>
</evidence>
<dbReference type="SUPFAM" id="SSF51395">
    <property type="entry name" value="FMN-linked oxidoreductases"/>
    <property type="match status" value="1"/>
</dbReference>
<dbReference type="FunFam" id="3.20.20.70:FF:000073">
    <property type="entry name" value="12-oxophytodienoate reductase 3"/>
    <property type="match status" value="1"/>
</dbReference>
<dbReference type="Pfam" id="PF00724">
    <property type="entry name" value="Oxidored_FMN"/>
    <property type="match status" value="1"/>
</dbReference>
<dbReference type="PANTHER" id="PTHR22893">
    <property type="entry name" value="NADH OXIDOREDUCTASE-RELATED"/>
    <property type="match status" value="1"/>
</dbReference>
<dbReference type="GO" id="GO:0031408">
    <property type="term" value="P:oxylipin biosynthetic process"/>
    <property type="evidence" value="ECO:0007669"/>
    <property type="project" value="TreeGrafter"/>
</dbReference>
<keyword evidence="5" id="KW-0521">NADP</keyword>
<dbReference type="InterPro" id="IPR001155">
    <property type="entry name" value="OxRdtase_FMN_N"/>
</dbReference>
<dbReference type="AlphaFoldDB" id="A0A9Q1JPE2"/>
<evidence type="ECO:0000256" key="3">
    <source>
        <dbReference type="ARBA" id="ARBA00022630"/>
    </source>
</evidence>
<evidence type="ECO:0000256" key="2">
    <source>
        <dbReference type="ARBA" id="ARBA00005979"/>
    </source>
</evidence>
<name>A0A9Q1JPE2_9CARY</name>
<evidence type="ECO:0000313" key="9">
    <source>
        <dbReference type="Proteomes" id="UP001153076"/>
    </source>
</evidence>
<evidence type="ECO:0000259" key="7">
    <source>
        <dbReference type="Pfam" id="PF00724"/>
    </source>
</evidence>
<dbReference type="GO" id="GO:0005777">
    <property type="term" value="C:peroxisome"/>
    <property type="evidence" value="ECO:0007669"/>
    <property type="project" value="TreeGrafter"/>
</dbReference>
<evidence type="ECO:0000313" key="8">
    <source>
        <dbReference type="EMBL" id="KAJ8428575.1"/>
    </source>
</evidence>
<gene>
    <name evidence="8" type="ORF">Cgig2_031369</name>
</gene>
<organism evidence="8 9">
    <name type="scientific">Carnegiea gigantea</name>
    <dbReference type="NCBI Taxonomy" id="171969"/>
    <lineage>
        <taxon>Eukaryota</taxon>
        <taxon>Viridiplantae</taxon>
        <taxon>Streptophyta</taxon>
        <taxon>Embryophyta</taxon>
        <taxon>Tracheophyta</taxon>
        <taxon>Spermatophyta</taxon>
        <taxon>Magnoliopsida</taxon>
        <taxon>eudicotyledons</taxon>
        <taxon>Gunneridae</taxon>
        <taxon>Pentapetalae</taxon>
        <taxon>Caryophyllales</taxon>
        <taxon>Cactineae</taxon>
        <taxon>Cactaceae</taxon>
        <taxon>Cactoideae</taxon>
        <taxon>Echinocereeae</taxon>
        <taxon>Carnegiea</taxon>
    </lineage>
</organism>
<comment type="caution">
    <text evidence="8">The sequence shown here is derived from an EMBL/GenBank/DDBJ whole genome shotgun (WGS) entry which is preliminary data.</text>
</comment>
<dbReference type="GO" id="GO:0010181">
    <property type="term" value="F:FMN binding"/>
    <property type="evidence" value="ECO:0007669"/>
    <property type="project" value="InterPro"/>
</dbReference>
<dbReference type="Proteomes" id="UP001153076">
    <property type="component" value="Unassembled WGS sequence"/>
</dbReference>
<proteinExistence type="inferred from homology"/>
<dbReference type="GO" id="GO:0009695">
    <property type="term" value="P:jasmonic acid biosynthetic process"/>
    <property type="evidence" value="ECO:0007669"/>
    <property type="project" value="TreeGrafter"/>
</dbReference>
<dbReference type="CDD" id="cd02933">
    <property type="entry name" value="OYE_like_FMN"/>
    <property type="match status" value="1"/>
</dbReference>
<keyword evidence="9" id="KW-1185">Reference proteome</keyword>
<dbReference type="Gene3D" id="3.20.20.70">
    <property type="entry name" value="Aldolase class I"/>
    <property type="match status" value="1"/>
</dbReference>
<keyword evidence="6" id="KW-0560">Oxidoreductase</keyword>
<evidence type="ECO:0000256" key="1">
    <source>
        <dbReference type="ARBA" id="ARBA00001917"/>
    </source>
</evidence>
<dbReference type="PANTHER" id="PTHR22893:SF112">
    <property type="entry name" value="12-OXOPHYTODIENOATE REDUCTASE 3"/>
    <property type="match status" value="1"/>
</dbReference>
<accession>A0A9Q1JPE2</accession>
<evidence type="ECO:0000256" key="5">
    <source>
        <dbReference type="ARBA" id="ARBA00022857"/>
    </source>
</evidence>
<reference evidence="8" key="1">
    <citation type="submission" date="2022-04" db="EMBL/GenBank/DDBJ databases">
        <title>Carnegiea gigantea Genome sequencing and assembly v2.</title>
        <authorList>
            <person name="Copetti D."/>
            <person name="Sanderson M.J."/>
            <person name="Burquez A."/>
            <person name="Wojciechowski M.F."/>
        </authorList>
    </citation>
    <scope>NUCLEOTIDE SEQUENCE</scope>
    <source>
        <strain evidence="8">SGP5-SGP5p</strain>
        <tissue evidence="8">Aerial part</tissue>
    </source>
</reference>
<keyword evidence="4" id="KW-0288">FMN</keyword>
<keyword evidence="3" id="KW-0285">Flavoprotein</keyword>
<comment type="similarity">
    <text evidence="2">Belongs to the NADH:flavin oxidoreductase/NADH oxidase family.</text>
</comment>
<comment type="cofactor">
    <cofactor evidence="1">
        <name>FMN</name>
        <dbReference type="ChEBI" id="CHEBI:58210"/>
    </cofactor>
</comment>
<dbReference type="OrthoDB" id="1663137at2759"/>
<dbReference type="InterPro" id="IPR045247">
    <property type="entry name" value="Oye-like"/>
</dbReference>
<dbReference type="EMBL" id="JAKOGI010000992">
    <property type="protein sequence ID" value="KAJ8428575.1"/>
    <property type="molecule type" value="Genomic_DNA"/>
</dbReference>